<dbReference type="GO" id="GO:0005789">
    <property type="term" value="C:endoplasmic reticulum membrane"/>
    <property type="evidence" value="ECO:0007669"/>
    <property type="project" value="UniProtKB-SubCell"/>
</dbReference>
<evidence type="ECO:0000256" key="1">
    <source>
        <dbReference type="ARBA" id="ARBA00004141"/>
    </source>
</evidence>
<dbReference type="InParanoid" id="A0A162ZKX7"/>
<dbReference type="RefSeq" id="XP_018285541.1">
    <property type="nucleotide sequence ID" value="XM_018438788.1"/>
</dbReference>
<keyword evidence="16" id="KW-1185">Reference proteome</keyword>
<comment type="domain">
    <text evidence="11 12">The DHHC domain is required for palmitoyltransferase activity.</text>
</comment>
<protein>
    <recommendedName>
        <fullName evidence="11">Palmitoyltransferase PFA4</fullName>
        <ecNumber evidence="11">2.3.1.225</ecNumber>
    </recommendedName>
    <alternativeName>
        <fullName evidence="11">Protein S-acyltransferase</fullName>
        <shortName evidence="11">PAT</shortName>
    </alternativeName>
    <alternativeName>
        <fullName evidence="11">Protein fatty acyltransferase 4</fullName>
    </alternativeName>
</protein>
<dbReference type="EC" id="2.3.1.225" evidence="11"/>
<organism evidence="15 16">
    <name type="scientific">Phycomyces blakesleeanus (strain ATCC 8743b / DSM 1359 / FGSC 10004 / NBRC 33097 / NRRL 1555)</name>
    <dbReference type="NCBI Taxonomy" id="763407"/>
    <lineage>
        <taxon>Eukaryota</taxon>
        <taxon>Fungi</taxon>
        <taxon>Fungi incertae sedis</taxon>
        <taxon>Mucoromycota</taxon>
        <taxon>Mucoromycotina</taxon>
        <taxon>Mucoromycetes</taxon>
        <taxon>Mucorales</taxon>
        <taxon>Phycomycetaceae</taxon>
        <taxon>Phycomyces</taxon>
    </lineage>
</organism>
<feature type="active site" description="S-palmitoyl cysteine intermediate" evidence="11">
    <location>
        <position position="122"/>
    </location>
</feature>
<proteinExistence type="inferred from homology"/>
<comment type="subcellular location">
    <subcellularLocation>
        <location evidence="11">Endoplasmic reticulum membrane</location>
        <topology evidence="11">Multi-pass membrane protein</topology>
    </subcellularLocation>
    <subcellularLocation>
        <location evidence="1">Membrane</location>
        <topology evidence="1">Multi-pass membrane protein</topology>
    </subcellularLocation>
</comment>
<comment type="function">
    <text evidence="11">Mediates the reversible addition of palmitate to target proteins, thereby regulating their membrane association and biological function.</text>
</comment>
<dbReference type="PROSITE" id="PS50216">
    <property type="entry name" value="DHHC"/>
    <property type="match status" value="1"/>
</dbReference>
<evidence type="ECO:0000256" key="2">
    <source>
        <dbReference type="ARBA" id="ARBA00022679"/>
    </source>
</evidence>
<keyword evidence="5 11" id="KW-1133">Transmembrane helix</keyword>
<dbReference type="PANTHER" id="PTHR12246">
    <property type="entry name" value="PALMITOYLTRANSFERASE ZDHHC16"/>
    <property type="match status" value="1"/>
</dbReference>
<evidence type="ECO:0000256" key="7">
    <source>
        <dbReference type="ARBA" id="ARBA00023139"/>
    </source>
</evidence>
<comment type="similarity">
    <text evidence="11">Belongs to the DHHC palmitoyltransferase family. PFA4 subfamily.</text>
</comment>
<dbReference type="STRING" id="763407.A0A162ZKX7"/>
<evidence type="ECO:0000313" key="15">
    <source>
        <dbReference type="EMBL" id="OAD67501.1"/>
    </source>
</evidence>
<dbReference type="InterPro" id="IPR001594">
    <property type="entry name" value="Palmitoyltrfase_DHHC"/>
</dbReference>
<feature type="domain" description="Palmitoyltransferase DHHC" evidence="14">
    <location>
        <begin position="91"/>
        <end position="219"/>
    </location>
</feature>
<evidence type="ECO:0000256" key="11">
    <source>
        <dbReference type="HAMAP-Rule" id="MF_03199"/>
    </source>
</evidence>
<sequence>MLESIPGKVFVVGVVLLIAMIAYSSQLMVFGPALGGLTLKAFWFLAPLNVLVAMVFYNYYLAVTTDPGKVPSDWVPAVVIKENKQLGITGPRVCKACNIYKPPRSHHCRYCKRCVLKMDHHCPWIDNCVGHGNYPHFMRFVIYVDFACSYVVGLLIWRVRTILDSMRHFQFDADPNTSEIVFMVLNFVLAFVVLFCVGILSVYHLYCIAKNQSTIEGWERGKVEKLVRRSKIPPVVYPFDISIYKNICSVFGNNPFLWLWPQTPKSNGIDFALCNDADPAVVFYWPPRDPDDLRPSIFSIQYKRQQEKKYRQSTNQEVEDSVSDDYYDSGSFASDSDYPSDDEYRGSRHSQQLEESLYGLSGISPHENAYQRRGWESEPEDDDSVPLANLMPRKSPKESKDD</sequence>
<dbReference type="InterPro" id="IPR033682">
    <property type="entry name" value="PFA4"/>
</dbReference>
<dbReference type="Pfam" id="PF01529">
    <property type="entry name" value="DHHC"/>
    <property type="match status" value="1"/>
</dbReference>
<name>A0A162ZKX7_PHYB8</name>
<dbReference type="GeneID" id="28999694"/>
<evidence type="ECO:0000256" key="8">
    <source>
        <dbReference type="ARBA" id="ARBA00023288"/>
    </source>
</evidence>
<evidence type="ECO:0000256" key="3">
    <source>
        <dbReference type="ARBA" id="ARBA00022692"/>
    </source>
</evidence>
<dbReference type="EMBL" id="KV440999">
    <property type="protein sequence ID" value="OAD67501.1"/>
    <property type="molecule type" value="Genomic_DNA"/>
</dbReference>
<evidence type="ECO:0000256" key="6">
    <source>
        <dbReference type="ARBA" id="ARBA00023136"/>
    </source>
</evidence>
<keyword evidence="6 11" id="KW-0472">Membrane</keyword>
<keyword evidence="8 11" id="KW-0449">Lipoprotein</keyword>
<dbReference type="AlphaFoldDB" id="A0A162ZKX7"/>
<evidence type="ECO:0000256" key="13">
    <source>
        <dbReference type="SAM" id="MobiDB-lite"/>
    </source>
</evidence>
<dbReference type="GO" id="GO:0019706">
    <property type="term" value="F:protein-cysteine S-palmitoyltransferase activity"/>
    <property type="evidence" value="ECO:0007669"/>
    <property type="project" value="UniProtKB-UniRule"/>
</dbReference>
<feature type="region of interest" description="Disordered" evidence="13">
    <location>
        <begin position="308"/>
        <end position="402"/>
    </location>
</feature>
<reference evidence="16" key="1">
    <citation type="submission" date="2015-06" db="EMBL/GenBank/DDBJ databases">
        <title>Expansion of signal transduction pathways in fungi by whole-genome duplication.</title>
        <authorList>
            <consortium name="DOE Joint Genome Institute"/>
            <person name="Corrochano L.M."/>
            <person name="Kuo A."/>
            <person name="Marcet-Houben M."/>
            <person name="Polaino S."/>
            <person name="Salamov A."/>
            <person name="Villalobos J.M."/>
            <person name="Alvarez M.I."/>
            <person name="Avalos J."/>
            <person name="Benito E.P."/>
            <person name="Benoit I."/>
            <person name="Burger G."/>
            <person name="Camino L.P."/>
            <person name="Canovas D."/>
            <person name="Cerda-Olmedo E."/>
            <person name="Cheng J.-F."/>
            <person name="Dominguez A."/>
            <person name="Elias M."/>
            <person name="Eslava A.P."/>
            <person name="Glaser F."/>
            <person name="Grimwood J."/>
            <person name="Gutierrez G."/>
            <person name="Heitman J."/>
            <person name="Henrissat B."/>
            <person name="Iturriaga E.A."/>
            <person name="Lang B.F."/>
            <person name="Lavin J.L."/>
            <person name="Lee S."/>
            <person name="Li W."/>
            <person name="Lindquist E."/>
            <person name="Lopez-Garcia S."/>
            <person name="Luque E.M."/>
            <person name="Marcos A.T."/>
            <person name="Martin J."/>
            <person name="McCluskey K."/>
            <person name="Medina H.R."/>
            <person name="Miralles-Duran A."/>
            <person name="Miyazaki A."/>
            <person name="Munoz-Torres E."/>
            <person name="Oguiza J.A."/>
            <person name="Ohm R."/>
            <person name="Olmedo M."/>
            <person name="Orejas M."/>
            <person name="Ortiz-Castellanos L."/>
            <person name="Pisabarro A.G."/>
            <person name="Rodriguez-Romero J."/>
            <person name="Ruiz-Herrera J."/>
            <person name="Ruiz-Vazquez R."/>
            <person name="Sanz C."/>
            <person name="Schackwitz W."/>
            <person name="Schmutz J."/>
            <person name="Shahriari M."/>
            <person name="Shelest E."/>
            <person name="Silva-Franco F."/>
            <person name="Soanes D."/>
            <person name="Syed K."/>
            <person name="Tagua V.G."/>
            <person name="Talbot N.J."/>
            <person name="Thon M."/>
            <person name="De vries R.P."/>
            <person name="Wiebenga A."/>
            <person name="Yadav J.S."/>
            <person name="Braun E.L."/>
            <person name="Baker S."/>
            <person name="Garre V."/>
            <person name="Horwitz B."/>
            <person name="Torres-Martinez S."/>
            <person name="Idnurm A."/>
            <person name="Herrera-Estrella A."/>
            <person name="Gabaldon T."/>
            <person name="Grigoriev I.V."/>
        </authorList>
    </citation>
    <scope>NUCLEOTIDE SEQUENCE [LARGE SCALE GENOMIC DNA]</scope>
    <source>
        <strain evidence="16">NRRL 1555(-)</strain>
    </source>
</reference>
<accession>A0A162ZKX7</accession>
<feature type="transmembrane region" description="Helical" evidence="11 12">
    <location>
        <begin position="180"/>
        <end position="206"/>
    </location>
</feature>
<evidence type="ECO:0000256" key="12">
    <source>
        <dbReference type="RuleBase" id="RU079119"/>
    </source>
</evidence>
<evidence type="ECO:0000256" key="4">
    <source>
        <dbReference type="ARBA" id="ARBA00022824"/>
    </source>
</evidence>
<feature type="compositionally biased region" description="Acidic residues" evidence="13">
    <location>
        <begin position="317"/>
        <end position="327"/>
    </location>
</feature>
<evidence type="ECO:0000259" key="14">
    <source>
        <dbReference type="Pfam" id="PF01529"/>
    </source>
</evidence>
<feature type="transmembrane region" description="Helical" evidence="11 12">
    <location>
        <begin position="140"/>
        <end position="159"/>
    </location>
</feature>
<comment type="catalytic activity">
    <reaction evidence="10 11 12">
        <text>L-cysteinyl-[protein] + hexadecanoyl-CoA = S-hexadecanoyl-L-cysteinyl-[protein] + CoA</text>
        <dbReference type="Rhea" id="RHEA:36683"/>
        <dbReference type="Rhea" id="RHEA-COMP:10131"/>
        <dbReference type="Rhea" id="RHEA-COMP:11032"/>
        <dbReference type="ChEBI" id="CHEBI:29950"/>
        <dbReference type="ChEBI" id="CHEBI:57287"/>
        <dbReference type="ChEBI" id="CHEBI:57379"/>
        <dbReference type="ChEBI" id="CHEBI:74151"/>
        <dbReference type="EC" id="2.3.1.225"/>
    </reaction>
</comment>
<keyword evidence="9 11" id="KW-0012">Acyltransferase</keyword>
<feature type="transmembrane region" description="Helical" evidence="11 12">
    <location>
        <begin position="6"/>
        <end position="29"/>
    </location>
</feature>
<evidence type="ECO:0000313" key="16">
    <source>
        <dbReference type="Proteomes" id="UP000077315"/>
    </source>
</evidence>
<evidence type="ECO:0000256" key="10">
    <source>
        <dbReference type="ARBA" id="ARBA00048048"/>
    </source>
</evidence>
<gene>
    <name evidence="11" type="primary">PFA4</name>
    <name evidence="15" type="ORF">PHYBLDRAFT_183527</name>
</gene>
<dbReference type="Proteomes" id="UP000077315">
    <property type="component" value="Unassembled WGS sequence"/>
</dbReference>
<dbReference type="HAMAP" id="MF_03199">
    <property type="entry name" value="DHHC_PAT_PFA4"/>
    <property type="match status" value="1"/>
</dbReference>
<dbReference type="VEuPathDB" id="FungiDB:PHYBLDRAFT_183527"/>
<keyword evidence="3 11" id="KW-0812">Transmembrane</keyword>
<keyword evidence="7 11" id="KW-0564">Palmitate</keyword>
<dbReference type="InterPro" id="IPR039859">
    <property type="entry name" value="PFA4/ZDH16/20/ERF2-like"/>
</dbReference>
<dbReference type="OrthoDB" id="331948at2759"/>
<feature type="transmembrane region" description="Helical" evidence="11 12">
    <location>
        <begin position="41"/>
        <end position="60"/>
    </location>
</feature>
<keyword evidence="4 11" id="KW-0256">Endoplasmic reticulum</keyword>
<evidence type="ECO:0000256" key="5">
    <source>
        <dbReference type="ARBA" id="ARBA00022989"/>
    </source>
</evidence>
<evidence type="ECO:0000256" key="9">
    <source>
        <dbReference type="ARBA" id="ARBA00023315"/>
    </source>
</evidence>
<keyword evidence="2 11" id="KW-0808">Transferase</keyword>